<feature type="non-terminal residue" evidence="2">
    <location>
        <position position="1"/>
    </location>
</feature>
<protein>
    <recommendedName>
        <fullName evidence="1">HTH LytTR-type domain-containing protein</fullName>
    </recommendedName>
</protein>
<feature type="non-terminal residue" evidence="2">
    <location>
        <position position="242"/>
    </location>
</feature>
<dbReference type="Pfam" id="PF04397">
    <property type="entry name" value="LytTR"/>
    <property type="match status" value="1"/>
</dbReference>
<reference evidence="2 3" key="1">
    <citation type="submission" date="2015-11" db="EMBL/GenBank/DDBJ databases">
        <title>Butyribacter intestini gen. nov., sp. nov., a butyric acid-producing bacterium of the family Lachnospiraceae isolated from the human faeces.</title>
        <authorList>
            <person name="Zou Y."/>
            <person name="Xue W."/>
            <person name="Luo G."/>
            <person name="Lv M."/>
        </authorList>
    </citation>
    <scope>NUCLEOTIDE SEQUENCE [LARGE SCALE GENOMIC DNA]</scope>
    <source>
        <strain evidence="2 3">ACET-33324</strain>
    </source>
</reference>
<comment type="caution">
    <text evidence="2">The sequence shown here is derived from an EMBL/GenBank/DDBJ whole genome shotgun (WGS) entry which is preliminary data.</text>
</comment>
<proteinExistence type="predicted"/>
<organism evidence="2 3">
    <name type="scientific">Acetivibrio ethanolgignens</name>
    <dbReference type="NCBI Taxonomy" id="290052"/>
    <lineage>
        <taxon>Bacteria</taxon>
        <taxon>Bacillati</taxon>
        <taxon>Bacillota</taxon>
        <taxon>Clostridia</taxon>
        <taxon>Eubacteriales</taxon>
        <taxon>Oscillospiraceae</taxon>
        <taxon>Acetivibrio</taxon>
    </lineage>
</organism>
<name>A0A0V8QGB9_9FIRM</name>
<keyword evidence="3" id="KW-1185">Reference proteome</keyword>
<dbReference type="Gene3D" id="3.30.450.20">
    <property type="entry name" value="PAS domain"/>
    <property type="match status" value="1"/>
</dbReference>
<evidence type="ECO:0000259" key="1">
    <source>
        <dbReference type="PROSITE" id="PS50930"/>
    </source>
</evidence>
<dbReference type="EMBL" id="LNAM01000123">
    <property type="protein sequence ID" value="KSV59500.1"/>
    <property type="molecule type" value="Genomic_DNA"/>
</dbReference>
<dbReference type="STRING" id="290052.ASU35_18135"/>
<dbReference type="Proteomes" id="UP000054874">
    <property type="component" value="Unassembled WGS sequence"/>
</dbReference>
<dbReference type="GO" id="GO:0003677">
    <property type="term" value="F:DNA binding"/>
    <property type="evidence" value="ECO:0007669"/>
    <property type="project" value="InterPro"/>
</dbReference>
<sequence length="242" mass="27807">IFSVQREKEVFTVRDGKYITIMSDRTQLVLNASTILYVLMIDKTAEIHVSGGKIYKTRMKISDLEEALGDNFLKVHRGCLVSARAIHDITDHIDLNNGESLIYTLRKKKQIIAQFQAAQKRLISSFAKDEAPSTEEEYQAHYCGFEAMPFAFTDIEMIFDEKRRAVDWVFRYGNPALAKLERLPLKTLIGSSFGSLFSNMDAKWLRLYERAALYGERLEVMDYSPEIGAWLKVICFPTFQGH</sequence>
<evidence type="ECO:0000313" key="3">
    <source>
        <dbReference type="Proteomes" id="UP000054874"/>
    </source>
</evidence>
<dbReference type="InterPro" id="IPR007492">
    <property type="entry name" value="LytTR_DNA-bd_dom"/>
</dbReference>
<dbReference type="AlphaFoldDB" id="A0A0V8QGB9"/>
<evidence type="ECO:0000313" key="2">
    <source>
        <dbReference type="EMBL" id="KSV59500.1"/>
    </source>
</evidence>
<feature type="domain" description="HTH LytTR-type" evidence="1">
    <location>
        <begin position="19"/>
        <end position="117"/>
    </location>
</feature>
<dbReference type="PROSITE" id="PS50930">
    <property type="entry name" value="HTH_LYTTR"/>
    <property type="match status" value="1"/>
</dbReference>
<accession>A0A0V8QGB9</accession>
<gene>
    <name evidence="2" type="ORF">ASU35_18135</name>
</gene>
<dbReference type="Gene3D" id="2.40.50.1020">
    <property type="entry name" value="LytTr DNA-binding domain"/>
    <property type="match status" value="1"/>
</dbReference>
<dbReference type="SMART" id="SM00850">
    <property type="entry name" value="LytTR"/>
    <property type="match status" value="1"/>
</dbReference>